<gene>
    <name evidence="7" type="ORF">GCM10025772_21080</name>
</gene>
<dbReference type="Proteomes" id="UP001501600">
    <property type="component" value="Unassembled WGS sequence"/>
</dbReference>
<comment type="similarity">
    <text evidence="1 6">Belongs to the peptidase S46 family.</text>
</comment>
<evidence type="ECO:0000256" key="4">
    <source>
        <dbReference type="ARBA" id="ARBA00022729"/>
    </source>
</evidence>
<evidence type="ECO:0000256" key="3">
    <source>
        <dbReference type="ARBA" id="ARBA00022670"/>
    </source>
</evidence>
<evidence type="ECO:0000313" key="8">
    <source>
        <dbReference type="Proteomes" id="UP001501600"/>
    </source>
</evidence>
<accession>A0ABP9S736</accession>
<comment type="function">
    <text evidence="6">Catalyzes the removal of dipeptides from the N-terminus of oligopeptides.</text>
</comment>
<keyword evidence="3 6" id="KW-0645">Protease</keyword>
<dbReference type="InterPro" id="IPR009003">
    <property type="entry name" value="Peptidase_S1_PA"/>
</dbReference>
<evidence type="ECO:0000313" key="7">
    <source>
        <dbReference type="EMBL" id="GAA5192271.1"/>
    </source>
</evidence>
<organism evidence="7 8">
    <name type="scientific">Ferrimonas gelatinilytica</name>
    <dbReference type="NCBI Taxonomy" id="1255257"/>
    <lineage>
        <taxon>Bacteria</taxon>
        <taxon>Pseudomonadati</taxon>
        <taxon>Pseudomonadota</taxon>
        <taxon>Gammaproteobacteria</taxon>
        <taxon>Alteromonadales</taxon>
        <taxon>Ferrimonadaceae</taxon>
        <taxon>Ferrimonas</taxon>
    </lineage>
</organism>
<dbReference type="Pfam" id="PF10459">
    <property type="entry name" value="Peptidase_S46"/>
    <property type="match status" value="1"/>
</dbReference>
<evidence type="ECO:0000256" key="6">
    <source>
        <dbReference type="RuleBase" id="RU366067"/>
    </source>
</evidence>
<evidence type="ECO:0000256" key="1">
    <source>
        <dbReference type="ARBA" id="ARBA00010491"/>
    </source>
</evidence>
<feature type="chain" id="PRO_5044998667" description="Dipeptidyl-peptidase" evidence="6">
    <location>
        <begin position="19"/>
        <end position="719"/>
    </location>
</feature>
<dbReference type="InterPro" id="IPR019500">
    <property type="entry name" value="Pep_S46"/>
</dbReference>
<protein>
    <recommendedName>
        <fullName evidence="6">Dipeptidyl-peptidase</fullName>
        <ecNumber evidence="6">3.4.14.-</ecNumber>
    </recommendedName>
</protein>
<feature type="signal peptide" evidence="6">
    <location>
        <begin position="1"/>
        <end position="18"/>
    </location>
</feature>
<dbReference type="PANTHER" id="PTHR38469">
    <property type="entry name" value="PERIPLASMIC PEPTIDASE SUBFAMILY S1B"/>
    <property type="match status" value="1"/>
</dbReference>
<dbReference type="RefSeq" id="WP_345317023.1">
    <property type="nucleotide sequence ID" value="NZ_BAABLF010000013.1"/>
</dbReference>
<evidence type="ECO:0000256" key="2">
    <source>
        <dbReference type="ARBA" id="ARBA00022438"/>
    </source>
</evidence>
<comment type="caution">
    <text evidence="7">The sequence shown here is derived from an EMBL/GenBank/DDBJ whole genome shotgun (WGS) entry which is preliminary data.</text>
</comment>
<proteinExistence type="inferred from homology"/>
<dbReference type="EMBL" id="BAABLF010000013">
    <property type="protein sequence ID" value="GAA5192271.1"/>
    <property type="molecule type" value="Genomic_DNA"/>
</dbReference>
<dbReference type="EC" id="3.4.14.-" evidence="6"/>
<sequence length="719" mass="80354">MRRWTFPLLAAVCTPALAVEGMWQPHQLPALGQEMKQLGLELDPASMADLNAFPLNAVINFGGCTASFVSPKGLLVTNHHCGYGAIQYHSTPEDNILENGFLAQSLAQEKTPVPGYKIWITESMTDVTDQVVGGLPADLSGVDYYQGVESQRKALVAQCEADGPYRCQVSSFHHGASYYLIKAMEIRDVRLVYTPSLSVGKYGGDIDNWMWPRHTGDFAFFRAYVGPDGKPAEYSEENVPYQPQRFLKVSASGLDEGDFVMVTGYPGSTDRYRTAQEVEIYFESLYPAARDLRNQVIAVIEQSSEPGSDARIKYESTLAGLANYAKNYQSMVESYQSTGFGEAKQQREAQMWAWVESDPARAAKYADVKSGLAELIDQSWQHMERDLILGYLRYAQLPDTAARLYRLAQEKKKPDAEREAGFQERDWEGIEAAMKRMDRRFDAKVEQAILAHLLSRYAELPSSERDPVIDRTFGLSADLDPQALADKLAGMYAKTQLTDLETRLAWLEASPERFERSDDPFIRFAVADYDRVMAKEQTDKRISGELLQLRPRYMAAIIDYQQSQGHSVYADANSSLRVTFGTVQGYSPQDGLWATPFTTLEGLARKATGEKPFDASDRQLTLIKEKQYGGFDMPTLGSVPVNFLSDLDSTGGNSGSPTLNGKGELVGLLFDGVYESIIADWDFNPDNARSIHVDSRYMLWVMKELDGADHLLKEMAIVR</sequence>
<evidence type="ECO:0000256" key="5">
    <source>
        <dbReference type="ARBA" id="ARBA00022801"/>
    </source>
</evidence>
<dbReference type="PANTHER" id="PTHR38469:SF1">
    <property type="entry name" value="PERIPLASMIC PEPTIDASE SUBFAMILY S1B"/>
    <property type="match status" value="1"/>
</dbReference>
<keyword evidence="2 6" id="KW-0031">Aminopeptidase</keyword>
<name>A0ABP9S736_9GAMM</name>
<keyword evidence="5 6" id="KW-0378">Hydrolase</keyword>
<keyword evidence="8" id="KW-1185">Reference proteome</keyword>
<dbReference type="SUPFAM" id="SSF50494">
    <property type="entry name" value="Trypsin-like serine proteases"/>
    <property type="match status" value="1"/>
</dbReference>
<keyword evidence="6" id="KW-0720">Serine protease</keyword>
<keyword evidence="4 6" id="KW-0732">Signal</keyword>
<reference evidence="8" key="1">
    <citation type="journal article" date="2019" name="Int. J. Syst. Evol. Microbiol.">
        <title>The Global Catalogue of Microorganisms (GCM) 10K type strain sequencing project: providing services to taxonomists for standard genome sequencing and annotation.</title>
        <authorList>
            <consortium name="The Broad Institute Genomics Platform"/>
            <consortium name="The Broad Institute Genome Sequencing Center for Infectious Disease"/>
            <person name="Wu L."/>
            <person name="Ma J."/>
        </authorList>
    </citation>
    <scope>NUCLEOTIDE SEQUENCE [LARGE SCALE GENOMIC DNA]</scope>
    <source>
        <strain evidence="8">JCM 18720</strain>
    </source>
</reference>